<dbReference type="AlphaFoldDB" id="A0A1G9CY02"/>
<evidence type="ECO:0000313" key="2">
    <source>
        <dbReference type="EMBL" id="SDK56537.1"/>
    </source>
</evidence>
<feature type="transmembrane region" description="Helical" evidence="1">
    <location>
        <begin position="123"/>
        <end position="146"/>
    </location>
</feature>
<keyword evidence="1" id="KW-1133">Transmembrane helix</keyword>
<dbReference type="Pfam" id="PF05940">
    <property type="entry name" value="NnrS"/>
    <property type="match status" value="1"/>
</dbReference>
<keyword evidence="3" id="KW-1185">Reference proteome</keyword>
<dbReference type="OrthoDB" id="9770040at2"/>
<evidence type="ECO:0000256" key="1">
    <source>
        <dbReference type="SAM" id="Phobius"/>
    </source>
</evidence>
<name>A0A1G9CY02_9PROT</name>
<accession>A0A1G9CY02</accession>
<feature type="transmembrane region" description="Helical" evidence="1">
    <location>
        <begin position="98"/>
        <end position="117"/>
    </location>
</feature>
<feature type="transmembrane region" description="Helical" evidence="1">
    <location>
        <begin position="275"/>
        <end position="295"/>
    </location>
</feature>
<feature type="transmembrane region" description="Helical" evidence="1">
    <location>
        <begin position="343"/>
        <end position="364"/>
    </location>
</feature>
<proteinExistence type="predicted"/>
<dbReference type="Proteomes" id="UP000198629">
    <property type="component" value="Unassembled WGS sequence"/>
</dbReference>
<feature type="transmembrane region" description="Helical" evidence="1">
    <location>
        <begin position="220"/>
        <end position="239"/>
    </location>
</feature>
<keyword evidence="1" id="KW-0472">Membrane</keyword>
<feature type="transmembrane region" description="Helical" evidence="1">
    <location>
        <begin position="29"/>
        <end position="49"/>
    </location>
</feature>
<organism evidence="2 3">
    <name type="scientific">Methylophilus rhizosphaerae</name>
    <dbReference type="NCBI Taxonomy" id="492660"/>
    <lineage>
        <taxon>Bacteria</taxon>
        <taxon>Pseudomonadati</taxon>
        <taxon>Pseudomonadota</taxon>
        <taxon>Betaproteobacteria</taxon>
        <taxon>Nitrosomonadales</taxon>
        <taxon>Methylophilaceae</taxon>
        <taxon>Methylophilus</taxon>
    </lineage>
</organism>
<feature type="transmembrane region" description="Helical" evidence="1">
    <location>
        <begin position="182"/>
        <end position="199"/>
    </location>
</feature>
<feature type="transmembrane region" description="Helical" evidence="1">
    <location>
        <begin position="370"/>
        <end position="393"/>
    </location>
</feature>
<evidence type="ECO:0000313" key="3">
    <source>
        <dbReference type="Proteomes" id="UP000198629"/>
    </source>
</evidence>
<feature type="transmembrane region" description="Helical" evidence="1">
    <location>
        <begin position="301"/>
        <end position="322"/>
    </location>
</feature>
<feature type="transmembrane region" description="Helical" evidence="1">
    <location>
        <begin position="158"/>
        <end position="176"/>
    </location>
</feature>
<dbReference type="RefSeq" id="WP_091471694.1">
    <property type="nucleotide sequence ID" value="NZ_FNFX01000003.1"/>
</dbReference>
<reference evidence="3" key="1">
    <citation type="submission" date="2016-10" db="EMBL/GenBank/DDBJ databases">
        <authorList>
            <person name="Varghese N."/>
            <person name="Submissions S."/>
        </authorList>
    </citation>
    <scope>NUCLEOTIDE SEQUENCE [LARGE SCALE GENOMIC DNA]</scope>
    <source>
        <strain evidence="3">CBMB127</strain>
    </source>
</reference>
<dbReference type="EMBL" id="FNFX01000003">
    <property type="protein sequence ID" value="SDK56537.1"/>
    <property type="molecule type" value="Genomic_DNA"/>
</dbReference>
<feature type="transmembrane region" description="Helical" evidence="1">
    <location>
        <begin position="69"/>
        <end position="86"/>
    </location>
</feature>
<keyword evidence="1" id="KW-0812">Transmembrane</keyword>
<gene>
    <name evidence="2" type="ORF">SAMN05192566_1681</name>
</gene>
<protein>
    <submittedName>
        <fullName evidence="2">Uncharacterized protein involved in response to NO</fullName>
    </submittedName>
</protein>
<sequence length="404" mass="44737">MQQFIQISPPSHKAPPHGFALLNLGFRPFFLFAAAFAAISMTVWMWKYLHFTLPPLFYVSASQWHAHEMLYGFAFAVIAGFLLTAVKNWTGVATLQGWPLLGLLLCWAGARSLMLFAPEWALIAAGLDMLFNLWLILAVALPIIKVKQWRQLGVLSKVIFLTLGNMAFYAQALGWTASGARAALWVGLLLNISLIMVISRRILPGFIERGVKADVTLKNASWLDNLLMLALVVLLLNLLTVESATTNIILGLAIGMGSSLRLWRWHTAGLWQVPLLWSFYCGLWLINAGFFMFALSAMENSISPIFAIHCWAIGGIGVITLAMMARVSLGHTGRNIHAPPRSVSWIFGLCIAAALCRVFLPLLLPESYRLSVMLAATCWIAAFTWFCIVYWPILSKSRIDGSPG</sequence>
<dbReference type="STRING" id="492660.SAMN05192566_1681"/>
<dbReference type="InterPro" id="IPR010266">
    <property type="entry name" value="NnrS"/>
</dbReference>